<reference evidence="10 11" key="1">
    <citation type="submission" date="2019-06" db="EMBL/GenBank/DDBJ databases">
        <title>Sequencing the genomes of 1000 actinobacteria strains.</title>
        <authorList>
            <person name="Klenk H.-P."/>
        </authorList>
    </citation>
    <scope>NUCLEOTIDE SEQUENCE [LARGE SCALE GENOMIC DNA]</scope>
    <source>
        <strain evidence="10 11">DSM 20427</strain>
    </source>
</reference>
<evidence type="ECO:0000313" key="10">
    <source>
        <dbReference type="EMBL" id="TQN00997.1"/>
    </source>
</evidence>
<dbReference type="PANTHER" id="PTHR31983:SF0">
    <property type="entry name" value="GLUCAN ENDO-1,3-BETA-D-GLUCOSIDASE 2"/>
    <property type="match status" value="1"/>
</dbReference>
<keyword evidence="11" id="KW-1185">Reference proteome</keyword>
<evidence type="ECO:0000313" key="11">
    <source>
        <dbReference type="Proteomes" id="UP000319804"/>
    </source>
</evidence>
<proteinExistence type="inferred from homology"/>
<comment type="similarity">
    <text evidence="2">Belongs to the glycosyl hydrolase 81 family.</text>
</comment>
<evidence type="ECO:0000259" key="9">
    <source>
        <dbReference type="Pfam" id="PF17652"/>
    </source>
</evidence>
<keyword evidence="5" id="KW-0119">Carbohydrate metabolism</keyword>
<dbReference type="GO" id="GO:0000272">
    <property type="term" value="P:polysaccharide catabolic process"/>
    <property type="evidence" value="ECO:0007669"/>
    <property type="project" value="UniProtKB-KW"/>
</dbReference>
<accession>A0A4Y3UQ88</accession>
<protein>
    <recommendedName>
        <fullName evidence="3">glucan endo-1,3-beta-D-glucosidase</fullName>
        <ecNumber evidence="3">3.2.1.39</ecNumber>
    </recommendedName>
</protein>
<keyword evidence="7" id="KW-0961">Cell wall biogenesis/degradation</keyword>
<sequence>MSALPVEQISSAAIPHLADGVAPPTSRWYASLAFSDPGVPVYPTPLAFLATGDGFTVQRPAMSVSPTSIAAPFTGGLHLDLGATDYRVARTDPVSVTIAYTDATGPRARVTIAEGSPIVAVAAESDLDLVLPETPTEVAAGAWTVTLDGAVHLLVAPQAETDGSALRVPAGGTLQVAVPPDDGDLAAWAAAIGEPVTGVAVTGGVGDEGADTRLDYEGTDRTVVVPFAGLDAGSTSPADDCTLGTYDTPYGAASACASTTLEWSVPRIAPAAEYDLAGTDDATRASLLAQASDDLAATGALPDDTYFGGKALARLGDLLSLARTLGDADLATRIADRLAAELEPWTVADGCATRAAKCFVYDDRLHLVVGKEVGFGAEDGNDHHFHYGYFLAAAASLAAARPDLVDELRPVMNALAADVAGGSGDALTALRVFDPYRGHSWAAGLAPFADGNNQESSSEAVAAWNGLALWAEASGDDELLRRAEWLLSNEAAAARTLWLEPTDLPAGYAHTIVSISWGAKRDDATWFSAEPSAILGIQALPLGPVSLEYFAGDPARVAENVADAGDTAFTGPLGDYVQAYSALGSPDAASAAATAFAARTTFDDGWSKALALAWVAAVRARSG</sequence>
<keyword evidence="6" id="KW-0326">Glycosidase</keyword>
<dbReference type="GO" id="GO:0052861">
    <property type="term" value="F:endo-1,3(4)-beta-glucanase activity"/>
    <property type="evidence" value="ECO:0007669"/>
    <property type="project" value="InterPro"/>
</dbReference>
<evidence type="ECO:0000256" key="4">
    <source>
        <dbReference type="ARBA" id="ARBA00022801"/>
    </source>
</evidence>
<feature type="domain" description="Glycosyl hydrolase family 81 C-terminal" evidence="9">
    <location>
        <begin position="291"/>
        <end position="550"/>
    </location>
</feature>
<comment type="catalytic activity">
    <reaction evidence="1">
        <text>Hydrolysis of (1-&gt;3)-beta-D-glucosidic linkages in (1-&gt;3)-beta-D-glucans.</text>
        <dbReference type="EC" id="3.2.1.39"/>
    </reaction>
</comment>
<name>A0A4Y3UQ88_9MICO</name>
<evidence type="ECO:0000256" key="5">
    <source>
        <dbReference type="ARBA" id="ARBA00023277"/>
    </source>
</evidence>
<dbReference type="PANTHER" id="PTHR31983">
    <property type="entry name" value="ENDO-1,3(4)-BETA-GLUCANASE 1"/>
    <property type="match status" value="1"/>
</dbReference>
<dbReference type="Proteomes" id="UP000319804">
    <property type="component" value="Unassembled WGS sequence"/>
</dbReference>
<dbReference type="InterPro" id="IPR005200">
    <property type="entry name" value="Endo-beta-glucanase"/>
</dbReference>
<dbReference type="EMBL" id="VFPS01000001">
    <property type="protein sequence ID" value="TQN00997.1"/>
    <property type="molecule type" value="Genomic_DNA"/>
</dbReference>
<evidence type="ECO:0000256" key="6">
    <source>
        <dbReference type="ARBA" id="ARBA00023295"/>
    </source>
</evidence>
<evidence type="ECO:0000256" key="2">
    <source>
        <dbReference type="ARBA" id="ARBA00010730"/>
    </source>
</evidence>
<organism evidence="10 11">
    <name type="scientific">Microbacterium lacticum</name>
    <dbReference type="NCBI Taxonomy" id="33885"/>
    <lineage>
        <taxon>Bacteria</taxon>
        <taxon>Bacillati</taxon>
        <taxon>Actinomycetota</taxon>
        <taxon>Actinomycetes</taxon>
        <taxon>Micrococcales</taxon>
        <taxon>Microbacteriaceae</taxon>
        <taxon>Microbacterium</taxon>
    </lineage>
</organism>
<dbReference type="PROSITE" id="PS52008">
    <property type="entry name" value="GH81"/>
    <property type="match status" value="1"/>
</dbReference>
<dbReference type="EC" id="3.2.1.39" evidence="3"/>
<comment type="caution">
    <text evidence="10">The sequence shown here is derived from an EMBL/GenBank/DDBJ whole genome shotgun (WGS) entry which is preliminary data.</text>
</comment>
<evidence type="ECO:0000256" key="8">
    <source>
        <dbReference type="ARBA" id="ARBA00023326"/>
    </source>
</evidence>
<keyword evidence="8" id="KW-0624">Polysaccharide degradation</keyword>
<dbReference type="AlphaFoldDB" id="A0A4Y3UQ88"/>
<dbReference type="Pfam" id="PF17652">
    <property type="entry name" value="Glyco_hydro81C"/>
    <property type="match status" value="1"/>
</dbReference>
<dbReference type="GO" id="GO:0071555">
    <property type="term" value="P:cell wall organization"/>
    <property type="evidence" value="ECO:0007669"/>
    <property type="project" value="UniProtKB-KW"/>
</dbReference>
<gene>
    <name evidence="10" type="ORF">FHX68_1133</name>
</gene>
<dbReference type="GO" id="GO:0042973">
    <property type="term" value="F:glucan endo-1,3-beta-D-glucosidase activity"/>
    <property type="evidence" value="ECO:0007669"/>
    <property type="project" value="UniProtKB-EC"/>
</dbReference>
<dbReference type="OrthoDB" id="5480482at2"/>
<dbReference type="RefSeq" id="WP_141380873.1">
    <property type="nucleotide sequence ID" value="NZ_BJNA01000036.1"/>
</dbReference>
<dbReference type="InterPro" id="IPR040720">
    <property type="entry name" value="GH81_C"/>
</dbReference>
<keyword evidence="4 10" id="KW-0378">Hydrolase</keyword>
<evidence type="ECO:0000256" key="7">
    <source>
        <dbReference type="ARBA" id="ARBA00023316"/>
    </source>
</evidence>
<evidence type="ECO:0000256" key="1">
    <source>
        <dbReference type="ARBA" id="ARBA00000382"/>
    </source>
</evidence>
<evidence type="ECO:0000256" key="3">
    <source>
        <dbReference type="ARBA" id="ARBA00012780"/>
    </source>
</evidence>